<dbReference type="InParanoid" id="A0A059CLP0"/>
<organism evidence="1">
    <name type="scientific">Eucalyptus grandis</name>
    <name type="common">Flooded gum</name>
    <dbReference type="NCBI Taxonomy" id="71139"/>
    <lineage>
        <taxon>Eukaryota</taxon>
        <taxon>Viridiplantae</taxon>
        <taxon>Streptophyta</taxon>
        <taxon>Embryophyta</taxon>
        <taxon>Tracheophyta</taxon>
        <taxon>Spermatophyta</taxon>
        <taxon>Magnoliopsida</taxon>
        <taxon>eudicotyledons</taxon>
        <taxon>Gunneridae</taxon>
        <taxon>Pentapetalae</taxon>
        <taxon>rosids</taxon>
        <taxon>malvids</taxon>
        <taxon>Myrtales</taxon>
        <taxon>Myrtaceae</taxon>
        <taxon>Myrtoideae</taxon>
        <taxon>Eucalypteae</taxon>
        <taxon>Eucalyptus</taxon>
    </lineage>
</organism>
<gene>
    <name evidence="1" type="ORF">EUGRSUZ_C00795</name>
</gene>
<proteinExistence type="predicted"/>
<dbReference type="AlphaFoldDB" id="A0A059CLP0"/>
<protein>
    <submittedName>
        <fullName evidence="1">Uncharacterized protein</fullName>
    </submittedName>
</protein>
<dbReference type="EMBL" id="KK198755">
    <property type="protein sequence ID" value="KCW79383.1"/>
    <property type="molecule type" value="Genomic_DNA"/>
</dbReference>
<sequence length="104" mass="10788">MSGQLNQGRERQHVDAIPYGLVHGGKYVGAHAARFPAYFIAGHPGLGSHAPSDASCAAEQAGISHWGACGGARRVSPMSIMVPKGLHLCHVTTCTVNATTLISI</sequence>
<name>A0A059CLP0_EUCGR</name>
<reference evidence="1" key="1">
    <citation type="submission" date="2013-07" db="EMBL/GenBank/DDBJ databases">
        <title>The genome of Eucalyptus grandis.</title>
        <authorList>
            <person name="Schmutz J."/>
            <person name="Hayes R."/>
            <person name="Myburg A."/>
            <person name="Tuskan G."/>
            <person name="Grattapaglia D."/>
            <person name="Rokhsar D.S."/>
        </authorList>
    </citation>
    <scope>NUCLEOTIDE SEQUENCE</scope>
    <source>
        <tissue evidence="1">Leaf extractions</tissue>
    </source>
</reference>
<dbReference type="Gramene" id="KCW79383">
    <property type="protein sequence ID" value="KCW79383"/>
    <property type="gene ID" value="EUGRSUZ_C00795"/>
</dbReference>
<accession>A0A059CLP0</accession>
<evidence type="ECO:0000313" key="1">
    <source>
        <dbReference type="EMBL" id="KCW79383.1"/>
    </source>
</evidence>